<dbReference type="RefSeq" id="NP_001122642.2">
    <property type="nucleotide sequence ID" value="NM_001129170.2"/>
</dbReference>
<dbReference type="UCSC" id="T24E12.6b">
    <property type="organism name" value="c. elegans"/>
</dbReference>
<evidence type="ECO:0000313" key="2">
    <source>
        <dbReference type="Proteomes" id="UP000001940"/>
    </source>
</evidence>
<dbReference type="AlphaFoldDB" id="A9D7R4"/>
<protein>
    <submittedName>
        <fullName evidence="1">Uncharacterized protein</fullName>
    </submittedName>
</protein>
<name>A9D7R4_CAEEL</name>
<proteinExistence type="predicted"/>
<dbReference type="SMR" id="A9D7R4"/>
<gene>
    <name evidence="1" type="ORF">CELE_T24E12.6</name>
    <name evidence="1 3" type="ORF">T24E12.6</name>
</gene>
<accession>A9D7R4</accession>
<dbReference type="Proteomes" id="UP000001940">
    <property type="component" value="Chromosome II"/>
</dbReference>
<reference evidence="1 2" key="1">
    <citation type="journal article" date="1998" name="Science">
        <title>Genome sequence of the nematode C. elegans: a platform for investigating biology.</title>
        <authorList>
            <consortium name="The C. elegans sequencing consortium"/>
            <person name="Sulson J.E."/>
            <person name="Waterston R."/>
        </authorList>
    </citation>
    <scope>NUCLEOTIDE SEQUENCE [LARGE SCALE GENOMIC DNA]</scope>
    <source>
        <strain evidence="1 2">Bristol N2</strain>
    </source>
</reference>
<dbReference type="GeneID" id="188864"/>
<dbReference type="ExpressionAtlas" id="A9D7R4">
    <property type="expression patterns" value="differential"/>
</dbReference>
<dbReference type="WormBase" id="T24E12.6b">
    <property type="protein sequence ID" value="CE47076"/>
    <property type="gene ID" value="WBGene00020775"/>
</dbReference>
<dbReference type="CTD" id="188864"/>
<dbReference type="EMBL" id="BX284602">
    <property type="protein sequence ID" value="CCD69339.2"/>
    <property type="molecule type" value="Genomic_DNA"/>
</dbReference>
<dbReference type="InParanoid" id="A9D7R4"/>
<organism evidence="1 2">
    <name type="scientific">Caenorhabditis elegans</name>
    <dbReference type="NCBI Taxonomy" id="6239"/>
    <lineage>
        <taxon>Eukaryota</taxon>
        <taxon>Metazoa</taxon>
        <taxon>Ecdysozoa</taxon>
        <taxon>Nematoda</taxon>
        <taxon>Chromadorea</taxon>
        <taxon>Rhabditida</taxon>
        <taxon>Rhabditina</taxon>
        <taxon>Rhabditomorpha</taxon>
        <taxon>Rhabditoidea</taxon>
        <taxon>Rhabditidae</taxon>
        <taxon>Peloderinae</taxon>
        <taxon>Caenorhabditis</taxon>
    </lineage>
</organism>
<dbReference type="PaxDb" id="6239-T24E12.6b"/>
<dbReference type="HOGENOM" id="CLU_840010_0_0_1"/>
<dbReference type="AGR" id="WB:WBGene00020775"/>
<sequence length="331" mass="38575">MPSVAQPSCSSRQNSKLLFQKASVDPSPTPGSNPLLENPILPEISSILPNLDPTLPDFNTTYSYLVNNHPPTQFLNLPAHPNPQILLTYPPNSIFPSLPLQLVPELVPTDLEAREPPSKVRCPNFELAEPQPKASDFGQNKVHYFNLEPSHEEFEQLKIVQNFVFSGEGFLLPDCDPVMKRSIIFTNAMNDHYKRSEDRVEAIYKKFEQRDAKMTYDQNAVNIKKRIHRRLLEKDYFFKYLQSGQHIERIMKCEEIVESSGVPVLSKDDRMFYADYQKKKNDVFRYLLDTEKAVLREKFEKMRSTIRRKEHYFCRKRSQLPANREEPLKKN</sequence>
<keyword evidence="2" id="KW-1185">Reference proteome</keyword>
<evidence type="ECO:0000313" key="1">
    <source>
        <dbReference type="EMBL" id="CCD69339.2"/>
    </source>
</evidence>
<evidence type="ECO:0000313" key="3">
    <source>
        <dbReference type="WormBase" id="T24E12.6b"/>
    </source>
</evidence>
<dbReference type="KEGG" id="cel:CELE_T24E12.6"/>